<comment type="caution">
    <text evidence="7">The sequence shown here is derived from an EMBL/GenBank/DDBJ whole genome shotgun (WGS) entry which is preliminary data.</text>
</comment>
<dbReference type="Proteomes" id="UP000238322">
    <property type="component" value="Unassembled WGS sequence"/>
</dbReference>
<dbReference type="SUPFAM" id="SSF52833">
    <property type="entry name" value="Thioredoxin-like"/>
    <property type="match status" value="1"/>
</dbReference>
<feature type="chain" id="PRO_5015627575" description="Thioredoxin domain-containing protein" evidence="5">
    <location>
        <begin position="27"/>
        <end position="387"/>
    </location>
</feature>
<dbReference type="CDD" id="cd02966">
    <property type="entry name" value="TlpA_like_family"/>
    <property type="match status" value="1"/>
</dbReference>
<evidence type="ECO:0000313" key="7">
    <source>
        <dbReference type="EMBL" id="PQO32686.1"/>
    </source>
</evidence>
<evidence type="ECO:0000256" key="3">
    <source>
        <dbReference type="ARBA" id="ARBA00023157"/>
    </source>
</evidence>
<keyword evidence="3" id="KW-1015">Disulfide bond</keyword>
<dbReference type="InterPro" id="IPR013740">
    <property type="entry name" value="Redoxin"/>
</dbReference>
<evidence type="ECO:0000256" key="2">
    <source>
        <dbReference type="ARBA" id="ARBA00022748"/>
    </source>
</evidence>
<dbReference type="InterPro" id="IPR036249">
    <property type="entry name" value="Thioredoxin-like_sf"/>
</dbReference>
<dbReference type="InterPro" id="IPR050553">
    <property type="entry name" value="Thioredoxin_ResA/DsbE_sf"/>
</dbReference>
<proteinExistence type="predicted"/>
<dbReference type="InterPro" id="IPR013766">
    <property type="entry name" value="Thioredoxin_domain"/>
</dbReference>
<reference evidence="7 8" key="1">
    <citation type="submission" date="2018-02" db="EMBL/GenBank/DDBJ databases">
        <title>Comparative genomes isolates from brazilian mangrove.</title>
        <authorList>
            <person name="Araujo J.E."/>
            <person name="Taketani R.G."/>
            <person name="Silva M.C.P."/>
            <person name="Loureco M.V."/>
            <person name="Andreote F.D."/>
        </authorList>
    </citation>
    <scope>NUCLEOTIDE SEQUENCE [LARGE SCALE GENOMIC DNA]</scope>
    <source>
        <strain evidence="7 8">Hex-1 MGV</strain>
    </source>
</reference>
<organism evidence="7 8">
    <name type="scientific">Blastopirellula marina</name>
    <dbReference type="NCBI Taxonomy" id="124"/>
    <lineage>
        <taxon>Bacteria</taxon>
        <taxon>Pseudomonadati</taxon>
        <taxon>Planctomycetota</taxon>
        <taxon>Planctomycetia</taxon>
        <taxon>Pirellulales</taxon>
        <taxon>Pirellulaceae</taxon>
        <taxon>Blastopirellula</taxon>
    </lineage>
</organism>
<dbReference type="PANTHER" id="PTHR42852">
    <property type="entry name" value="THIOL:DISULFIDE INTERCHANGE PROTEIN DSBE"/>
    <property type="match status" value="1"/>
</dbReference>
<keyword evidence="2" id="KW-0201">Cytochrome c-type biogenesis</keyword>
<dbReference type="PROSITE" id="PS51352">
    <property type="entry name" value="THIOREDOXIN_2"/>
    <property type="match status" value="1"/>
</dbReference>
<evidence type="ECO:0000256" key="5">
    <source>
        <dbReference type="SAM" id="SignalP"/>
    </source>
</evidence>
<dbReference type="GO" id="GO:0030313">
    <property type="term" value="C:cell envelope"/>
    <property type="evidence" value="ECO:0007669"/>
    <property type="project" value="UniProtKB-SubCell"/>
</dbReference>
<keyword evidence="4" id="KW-0676">Redox-active center</keyword>
<dbReference type="PANTHER" id="PTHR42852:SF6">
    <property type="entry name" value="THIOL:DISULFIDE INTERCHANGE PROTEIN DSBE"/>
    <property type="match status" value="1"/>
</dbReference>
<sequence>MTRGWNVFTLALLYIGAIGISSPVFADEVANQDSATTEKGFSPASVEEGLTQVDAYLRDQSDESFSIQDRLKQGIKMLDQIWLIDSEAEPKKKLIWMRFSLRMALTRMGEEESLTELAAELKKAGEIDNPEVAAEAKDASLTLELMLLREETVPQRLAFVKQKAKEIEAMEISPLSAKLGMTLAKNLEIVKDNDQASLIVESLANHFAKSSDEAIQEIATDMQGFARRINLVGNTMKVVGKKLDGADLNWASYKGKVVLVDFWATWCGPCIGEFPNMKKLYEAYHPHGFEIVGISLDDSKTDVEQFVAARELPWTIVCNAEGDDYRGFSDENARYYGINAIPQMIFVGKDGIVIDTEARGERLEELLAEAFPDVRVPAEQTEPAATE</sequence>
<accession>A0A2S8FKJ7</accession>
<evidence type="ECO:0000259" key="6">
    <source>
        <dbReference type="PROSITE" id="PS51352"/>
    </source>
</evidence>
<dbReference type="GO" id="GO:0016491">
    <property type="term" value="F:oxidoreductase activity"/>
    <property type="evidence" value="ECO:0007669"/>
    <property type="project" value="InterPro"/>
</dbReference>
<dbReference type="OrthoDB" id="252709at2"/>
<dbReference type="AlphaFoldDB" id="A0A2S8FKJ7"/>
<dbReference type="EMBL" id="PUHY01000012">
    <property type="protein sequence ID" value="PQO32686.1"/>
    <property type="molecule type" value="Genomic_DNA"/>
</dbReference>
<feature type="domain" description="Thioredoxin" evidence="6">
    <location>
        <begin position="208"/>
        <end position="376"/>
    </location>
</feature>
<name>A0A2S8FKJ7_9BACT</name>
<gene>
    <name evidence="7" type="ORF">C5Y83_21040</name>
</gene>
<dbReference type="Pfam" id="PF08534">
    <property type="entry name" value="Redoxin"/>
    <property type="match status" value="1"/>
</dbReference>
<evidence type="ECO:0000256" key="4">
    <source>
        <dbReference type="ARBA" id="ARBA00023284"/>
    </source>
</evidence>
<dbReference type="Gene3D" id="3.40.30.10">
    <property type="entry name" value="Glutaredoxin"/>
    <property type="match status" value="1"/>
</dbReference>
<keyword evidence="5" id="KW-0732">Signal</keyword>
<dbReference type="GO" id="GO:0017004">
    <property type="term" value="P:cytochrome complex assembly"/>
    <property type="evidence" value="ECO:0007669"/>
    <property type="project" value="UniProtKB-KW"/>
</dbReference>
<comment type="subcellular location">
    <subcellularLocation>
        <location evidence="1">Cell envelope</location>
    </subcellularLocation>
</comment>
<feature type="signal peptide" evidence="5">
    <location>
        <begin position="1"/>
        <end position="26"/>
    </location>
</feature>
<protein>
    <recommendedName>
        <fullName evidence="6">Thioredoxin domain-containing protein</fullName>
    </recommendedName>
</protein>
<evidence type="ECO:0000313" key="8">
    <source>
        <dbReference type="Proteomes" id="UP000238322"/>
    </source>
</evidence>
<evidence type="ECO:0000256" key="1">
    <source>
        <dbReference type="ARBA" id="ARBA00004196"/>
    </source>
</evidence>
<dbReference type="RefSeq" id="WP_105331698.1">
    <property type="nucleotide sequence ID" value="NZ_PUHY01000012.1"/>
</dbReference>